<dbReference type="InterPro" id="IPR013783">
    <property type="entry name" value="Ig-like_fold"/>
</dbReference>
<feature type="domain" description="Fibronectin type-III" evidence="5">
    <location>
        <begin position="463"/>
        <end position="552"/>
    </location>
</feature>
<reference evidence="7" key="1">
    <citation type="submission" date="2020-06" db="EMBL/GenBank/DDBJ databases">
        <title>Draft genome of Bugula neritina, a colonial animal packing powerful symbionts and potential medicines.</title>
        <authorList>
            <person name="Rayko M."/>
        </authorList>
    </citation>
    <scope>NUCLEOTIDE SEQUENCE [LARGE SCALE GENOMIC DNA]</scope>
    <source>
        <strain evidence="7">Kwan_BN1</strain>
    </source>
</reference>
<evidence type="ECO:0000259" key="6">
    <source>
        <dbReference type="PROSITE" id="PS50923"/>
    </source>
</evidence>
<dbReference type="EMBL" id="VXIV02001890">
    <property type="protein sequence ID" value="KAF6028903.1"/>
    <property type="molecule type" value="Genomic_DNA"/>
</dbReference>
<feature type="transmembrane region" description="Helical" evidence="4">
    <location>
        <begin position="630"/>
        <end position="653"/>
    </location>
</feature>
<evidence type="ECO:0000313" key="8">
    <source>
        <dbReference type="Proteomes" id="UP000593567"/>
    </source>
</evidence>
<name>A0A7J7JSM9_BUGNE</name>
<dbReference type="SMART" id="SM00032">
    <property type="entry name" value="CCP"/>
    <property type="match status" value="1"/>
</dbReference>
<evidence type="ECO:0000256" key="3">
    <source>
        <dbReference type="SAM" id="MobiDB-lite"/>
    </source>
</evidence>
<keyword evidence="1" id="KW-1015">Disulfide bond</keyword>
<organism evidence="7 8">
    <name type="scientific">Bugula neritina</name>
    <name type="common">Brown bryozoan</name>
    <name type="synonym">Sertularia neritina</name>
    <dbReference type="NCBI Taxonomy" id="10212"/>
    <lineage>
        <taxon>Eukaryota</taxon>
        <taxon>Metazoa</taxon>
        <taxon>Spiralia</taxon>
        <taxon>Lophotrochozoa</taxon>
        <taxon>Bryozoa</taxon>
        <taxon>Gymnolaemata</taxon>
        <taxon>Cheilostomatida</taxon>
        <taxon>Flustrina</taxon>
        <taxon>Buguloidea</taxon>
        <taxon>Bugulidae</taxon>
        <taxon>Bugula</taxon>
    </lineage>
</organism>
<dbReference type="PROSITE" id="PS50923">
    <property type="entry name" value="SUSHI"/>
    <property type="match status" value="1"/>
</dbReference>
<gene>
    <name evidence="7" type="ORF">EB796_012790</name>
</gene>
<evidence type="ECO:0000259" key="5">
    <source>
        <dbReference type="PROSITE" id="PS50853"/>
    </source>
</evidence>
<sequence>MLVSTFTHLMTPCESYILEWEKQPLLHCYSISISLHQYIYWICSSTNLANGKAAYSSTSTNDSHRPLEAVDGESNSYFQSSTSANQWWRVDLGRSYYVGVIRVYSSQYEKFQQVSIFLSNTETVPNSPLNLPNNNDWTESPSQFSLTADGDDFVTYITSSQDGSLPEARHIAVYSTNSSGLVINELEVYGYVIIYIPNPRTADKANDGLINSDDFYRSENDVGDQWWKVDLDTQYFIYNPIDEGDPLSVYRYVALYSTYKSGLAITEVLVFGIEKSELLVRNLKAELKEPDCVEVNWETPLTDTYTFQYQVRYDSRPWKDTNTSLSDEECGFSAYKEVEVEVKVVGSDKTESTSLTTNCADPSKPREDNLQHVEVFNLGRKMWKYTISWKAPSNINCESITEYKIRYPNVTSEEIVTADTSYEVYVEGGVEFTLSVRAVNNMGLHSDYLDITETSPDIAPQWGSATVTMETLNSSCVELTWSRPEYPGGDITSYQLTCTNMAAMDKLPSTSTSQTVCRYSAYTLVECNISAENTAGFGEYIEFDSVYTSCEDVERVCPPPPPVRNAETLSTQSDWKTDSVVTYLCLEGYYRTGNAQLTCVVEEGKSVWLGEIPECELLNTSNDCSEYRTALLAGGIACGLVILILITIIITLVRQLHIRKFTDSTQQSKSTDEYEEVGPNHLHPVMSHNNSVELPVSGVPHPSDVGTGSVYESIDKRNTVADGIKDYTGLEDVSFSSNYEHLEARQSGNNYERMNYDDKPKPQANKVYENCDKD</sequence>
<dbReference type="CDD" id="cd00033">
    <property type="entry name" value="CCP"/>
    <property type="match status" value="1"/>
</dbReference>
<proteinExistence type="predicted"/>
<dbReference type="Gene3D" id="2.60.120.260">
    <property type="entry name" value="Galactose-binding domain-like"/>
    <property type="match status" value="1"/>
</dbReference>
<accession>A0A7J7JSM9</accession>
<dbReference type="Gene3D" id="2.60.40.10">
    <property type="entry name" value="Immunoglobulins"/>
    <property type="match status" value="2"/>
</dbReference>
<dbReference type="SUPFAM" id="SSF49785">
    <property type="entry name" value="Galactose-binding domain-like"/>
    <property type="match status" value="1"/>
</dbReference>
<keyword evidence="4" id="KW-0812">Transmembrane</keyword>
<feature type="domain" description="Sushi" evidence="6">
    <location>
        <begin position="555"/>
        <end position="617"/>
    </location>
</feature>
<dbReference type="PROSITE" id="PS50853">
    <property type="entry name" value="FN3"/>
    <property type="match status" value="1"/>
</dbReference>
<dbReference type="Pfam" id="PF22633">
    <property type="entry name" value="F5_F8_type_C_2"/>
    <property type="match status" value="1"/>
</dbReference>
<dbReference type="SMART" id="SM00060">
    <property type="entry name" value="FN3"/>
    <property type="match status" value="3"/>
</dbReference>
<evidence type="ECO:0000256" key="1">
    <source>
        <dbReference type="ARBA" id="ARBA00023157"/>
    </source>
</evidence>
<evidence type="ECO:0000256" key="2">
    <source>
        <dbReference type="PROSITE-ProRule" id="PRU00302"/>
    </source>
</evidence>
<dbReference type="InterPro" id="IPR003961">
    <property type="entry name" value="FN3_dom"/>
</dbReference>
<dbReference type="InterPro" id="IPR035976">
    <property type="entry name" value="Sushi/SCR/CCP_sf"/>
</dbReference>
<feature type="region of interest" description="Disordered" evidence="3">
    <location>
        <begin position="744"/>
        <end position="774"/>
    </location>
</feature>
<evidence type="ECO:0000256" key="4">
    <source>
        <dbReference type="SAM" id="Phobius"/>
    </source>
</evidence>
<dbReference type="InterPro" id="IPR008979">
    <property type="entry name" value="Galactose-bd-like_sf"/>
</dbReference>
<comment type="caution">
    <text evidence="7">The sequence shown here is derived from an EMBL/GenBank/DDBJ whole genome shotgun (WGS) entry which is preliminary data.</text>
</comment>
<dbReference type="SUPFAM" id="SSF49265">
    <property type="entry name" value="Fibronectin type III"/>
    <property type="match status" value="1"/>
</dbReference>
<dbReference type="Gene3D" id="2.10.70.10">
    <property type="entry name" value="Complement Module, domain 1"/>
    <property type="match status" value="1"/>
</dbReference>
<keyword evidence="4" id="KW-0472">Membrane</keyword>
<dbReference type="SUPFAM" id="SSF57535">
    <property type="entry name" value="Complement control module/SCR domain"/>
    <property type="match status" value="1"/>
</dbReference>
<dbReference type="InterPro" id="IPR036116">
    <property type="entry name" value="FN3_sf"/>
</dbReference>
<keyword evidence="4" id="KW-1133">Transmembrane helix</keyword>
<dbReference type="AlphaFoldDB" id="A0A7J7JSM9"/>
<dbReference type="Pfam" id="PF00041">
    <property type="entry name" value="fn3"/>
    <property type="match status" value="1"/>
</dbReference>
<dbReference type="Proteomes" id="UP000593567">
    <property type="component" value="Unassembled WGS sequence"/>
</dbReference>
<protein>
    <submittedName>
        <fullName evidence="7">Uncharacterized protein</fullName>
    </submittedName>
</protein>
<keyword evidence="2" id="KW-0768">Sushi</keyword>
<dbReference type="CDD" id="cd00063">
    <property type="entry name" value="FN3"/>
    <property type="match status" value="1"/>
</dbReference>
<evidence type="ECO:0000313" key="7">
    <source>
        <dbReference type="EMBL" id="KAF6028903.1"/>
    </source>
</evidence>
<dbReference type="Pfam" id="PF00084">
    <property type="entry name" value="Sushi"/>
    <property type="match status" value="1"/>
</dbReference>
<dbReference type="OrthoDB" id="547680at2759"/>
<keyword evidence="8" id="KW-1185">Reference proteome</keyword>
<comment type="caution">
    <text evidence="2">Lacks conserved residue(s) required for the propagation of feature annotation.</text>
</comment>
<dbReference type="InterPro" id="IPR000436">
    <property type="entry name" value="Sushi_SCR_CCP_dom"/>
</dbReference>